<evidence type="ECO:0000259" key="7">
    <source>
        <dbReference type="Pfam" id="PF09182"/>
    </source>
</evidence>
<dbReference type="Pfam" id="PF00156">
    <property type="entry name" value="Pribosyltran"/>
    <property type="match status" value="1"/>
</dbReference>
<dbReference type="Proteomes" id="UP000001683">
    <property type="component" value="Chromosome"/>
</dbReference>
<dbReference type="SUPFAM" id="SSF53271">
    <property type="entry name" value="PRTase-like"/>
    <property type="match status" value="1"/>
</dbReference>
<dbReference type="InterPro" id="IPR050118">
    <property type="entry name" value="Pur/Pyrimidine_PRTase"/>
</dbReference>
<dbReference type="AlphaFoldDB" id="B2A3N1"/>
<dbReference type="KEGG" id="nth:Nther_0058"/>
<dbReference type="GO" id="GO:0003677">
    <property type="term" value="F:DNA binding"/>
    <property type="evidence" value="ECO:0007669"/>
    <property type="project" value="UniProtKB-KW"/>
</dbReference>
<dbReference type="RefSeq" id="WP_012446548.1">
    <property type="nucleotide sequence ID" value="NC_010718.1"/>
</dbReference>
<dbReference type="Gene3D" id="1.10.10.10">
    <property type="entry name" value="Winged helix-like DNA-binding domain superfamily/Winged helix DNA-binding domain"/>
    <property type="match status" value="1"/>
</dbReference>
<dbReference type="CDD" id="cd06223">
    <property type="entry name" value="PRTases_typeI"/>
    <property type="match status" value="1"/>
</dbReference>
<dbReference type="eggNOG" id="COG0503">
    <property type="taxonomic scope" value="Bacteria"/>
</dbReference>
<evidence type="ECO:0000256" key="2">
    <source>
        <dbReference type="ARBA" id="ARBA00023015"/>
    </source>
</evidence>
<keyword evidence="2" id="KW-0805">Transcription regulation</keyword>
<dbReference type="GO" id="GO:0045982">
    <property type="term" value="P:negative regulation of purine nucleobase metabolic process"/>
    <property type="evidence" value="ECO:0007669"/>
    <property type="project" value="InterPro"/>
</dbReference>
<feature type="domain" description="Phosphoribosyltransferase" evidence="6">
    <location>
        <begin position="112"/>
        <end position="244"/>
    </location>
</feature>
<name>B2A3N1_NATTJ</name>
<accession>B2A3N1</accession>
<comment type="similarity">
    <text evidence="5">Belongs to the purine/pyrimidine phosphoribosyltransferase family. PurR subfamily.</text>
</comment>
<dbReference type="InterPro" id="IPR036390">
    <property type="entry name" value="WH_DNA-bd_sf"/>
</dbReference>
<dbReference type="Gene3D" id="3.40.50.2020">
    <property type="match status" value="1"/>
</dbReference>
<feature type="domain" description="Bacterial purine repressor N-terminal" evidence="7">
    <location>
        <begin position="8"/>
        <end position="76"/>
    </location>
</feature>
<keyword evidence="3" id="KW-0238">DNA-binding</keyword>
<dbReference type="EMBL" id="CP001034">
    <property type="protein sequence ID" value="ACB83657.1"/>
    <property type="molecule type" value="Genomic_DNA"/>
</dbReference>
<keyword evidence="4" id="KW-0804">Transcription</keyword>
<dbReference type="PANTHER" id="PTHR43864:SF2">
    <property type="entry name" value="PUR OPERON REPRESSOR"/>
    <property type="match status" value="1"/>
</dbReference>
<protein>
    <submittedName>
        <fullName evidence="8">Purine operon repressor, PurR</fullName>
    </submittedName>
</protein>
<keyword evidence="9" id="KW-1185">Reference proteome</keyword>
<dbReference type="HOGENOM" id="CLU_088227_0_0_9"/>
<comment type="subunit">
    <text evidence="1">Homodimer.</text>
</comment>
<dbReference type="PANTHER" id="PTHR43864">
    <property type="entry name" value="HYPOXANTHINE/GUANINE PHOSPHORIBOSYLTRANSFERASE"/>
    <property type="match status" value="1"/>
</dbReference>
<reference evidence="8 9" key="1">
    <citation type="submission" date="2008-04" db="EMBL/GenBank/DDBJ databases">
        <title>Complete sequence of chromosome of Natranaerobius thermophilus JW/NM-WN-LF.</title>
        <authorList>
            <consortium name="US DOE Joint Genome Institute"/>
            <person name="Copeland A."/>
            <person name="Lucas S."/>
            <person name="Lapidus A."/>
            <person name="Glavina del Rio T."/>
            <person name="Dalin E."/>
            <person name="Tice H."/>
            <person name="Bruce D."/>
            <person name="Goodwin L."/>
            <person name="Pitluck S."/>
            <person name="Chertkov O."/>
            <person name="Brettin T."/>
            <person name="Detter J.C."/>
            <person name="Han C."/>
            <person name="Kuske C.R."/>
            <person name="Schmutz J."/>
            <person name="Larimer F."/>
            <person name="Land M."/>
            <person name="Hauser L."/>
            <person name="Kyrpides N."/>
            <person name="Lykidis A."/>
            <person name="Mesbah N.M."/>
            <person name="Wiegel J."/>
        </authorList>
    </citation>
    <scope>NUCLEOTIDE SEQUENCE [LARGE SCALE GENOMIC DNA]</scope>
    <source>
        <strain evidence="9">ATCC BAA-1301 / DSM 18059 / JW/NM-WN-LF</strain>
    </source>
</reference>
<organism evidence="8 9">
    <name type="scientific">Natranaerobius thermophilus (strain ATCC BAA-1301 / DSM 18059 / JW/NM-WN-LF)</name>
    <dbReference type="NCBI Taxonomy" id="457570"/>
    <lineage>
        <taxon>Bacteria</taxon>
        <taxon>Bacillati</taxon>
        <taxon>Bacillota</taxon>
        <taxon>Clostridia</taxon>
        <taxon>Natranaerobiales</taxon>
        <taxon>Natranaerobiaceae</taxon>
        <taxon>Natranaerobius</taxon>
    </lineage>
</organism>
<evidence type="ECO:0000313" key="8">
    <source>
        <dbReference type="EMBL" id="ACB83657.1"/>
    </source>
</evidence>
<evidence type="ECO:0000259" key="6">
    <source>
        <dbReference type="Pfam" id="PF00156"/>
    </source>
</evidence>
<gene>
    <name evidence="8" type="ordered locus">Nther_0058</name>
</gene>
<dbReference type="FunCoup" id="B2A3N1">
    <property type="interactions" value="6"/>
</dbReference>
<evidence type="ECO:0000256" key="3">
    <source>
        <dbReference type="ARBA" id="ARBA00023125"/>
    </source>
</evidence>
<dbReference type="InterPro" id="IPR015265">
    <property type="entry name" value="PuR_N"/>
</dbReference>
<dbReference type="SUPFAM" id="SSF46785">
    <property type="entry name" value="Winged helix' DNA-binding domain"/>
    <property type="match status" value="1"/>
</dbReference>
<evidence type="ECO:0000256" key="5">
    <source>
        <dbReference type="ARBA" id="ARBA00049656"/>
    </source>
</evidence>
<evidence type="ECO:0000256" key="1">
    <source>
        <dbReference type="ARBA" id="ARBA00011738"/>
    </source>
</evidence>
<dbReference type="Pfam" id="PF09182">
    <property type="entry name" value="PuR_N"/>
    <property type="match status" value="1"/>
</dbReference>
<dbReference type="InterPro" id="IPR036388">
    <property type="entry name" value="WH-like_DNA-bd_sf"/>
</dbReference>
<reference evidence="8 9" key="2">
    <citation type="journal article" date="2011" name="J. Bacteriol.">
        <title>Complete genome sequence of the anaerobic, halophilic alkalithermophile Natranaerobius thermophilus JW/NM-WN-LF.</title>
        <authorList>
            <person name="Zhao B."/>
            <person name="Mesbah N.M."/>
            <person name="Dalin E."/>
            <person name="Goodwin L."/>
            <person name="Nolan M."/>
            <person name="Pitluck S."/>
            <person name="Chertkov O."/>
            <person name="Brettin T.S."/>
            <person name="Han J."/>
            <person name="Larimer F.W."/>
            <person name="Land M.L."/>
            <person name="Hauser L."/>
            <person name="Kyrpides N."/>
            <person name="Wiegel J."/>
        </authorList>
    </citation>
    <scope>NUCLEOTIDE SEQUENCE [LARGE SCALE GENOMIC DNA]</scope>
    <source>
        <strain evidence="9">ATCC BAA-1301 / DSM 18059 / JW/NM-WN-LF</strain>
    </source>
</reference>
<evidence type="ECO:0000256" key="4">
    <source>
        <dbReference type="ARBA" id="ARBA00023163"/>
    </source>
</evidence>
<dbReference type="GO" id="GO:0045892">
    <property type="term" value="P:negative regulation of DNA-templated transcription"/>
    <property type="evidence" value="ECO:0007669"/>
    <property type="project" value="InterPro"/>
</dbReference>
<dbReference type="OrthoDB" id="4213751at2"/>
<dbReference type="NCBIfam" id="TIGR01743">
    <property type="entry name" value="purR_Bsub"/>
    <property type="match status" value="1"/>
</dbReference>
<dbReference type="InterPro" id="IPR000836">
    <property type="entry name" value="PRTase_dom"/>
</dbReference>
<dbReference type="STRING" id="457570.Nther_0058"/>
<dbReference type="InterPro" id="IPR010078">
    <property type="entry name" value="PurR_Bsub"/>
</dbReference>
<dbReference type="InParanoid" id="B2A3N1"/>
<sequence>MKVTRASKISRIFFMTQKLLSNPGKIISLKYFVDNLGAAKSTISEDLTEIKQNLHESGEGTLQTVSGKNGGIKFIPLQSQETIQANLDQLEAKLKEAHRILPGGYLYMGDIISNPALIKNAAKMFAGYFSPKGPDVVLTVETKGILLAGYTADYLGVPLAIARRNSRVTEGSVLTINYISGSTNMIQTMSLSTRAIEKNSKVLIIDDFMKRGGTLKGLKNLTYEFESNVVGLGVLLEQGTQKEKLVSEHLSLGILENINEEQGQVNLTMRRGDFLKNNFY</sequence>
<proteinExistence type="inferred from homology"/>
<evidence type="ECO:0000313" key="9">
    <source>
        <dbReference type="Proteomes" id="UP000001683"/>
    </source>
</evidence>
<dbReference type="InterPro" id="IPR029057">
    <property type="entry name" value="PRTase-like"/>
</dbReference>